<evidence type="ECO:0000259" key="11">
    <source>
        <dbReference type="PROSITE" id="PS50109"/>
    </source>
</evidence>
<comment type="caution">
    <text evidence="14">The sequence shown here is derived from an EMBL/GenBank/DDBJ whole genome shotgun (WGS) entry which is preliminary data.</text>
</comment>
<dbReference type="InterPro" id="IPR001320">
    <property type="entry name" value="Iontro_rcpt_C"/>
</dbReference>
<keyword evidence="3" id="KW-0597">Phosphoprotein</keyword>
<dbReference type="InterPro" id="IPR036097">
    <property type="entry name" value="HisK_dim/P_sf"/>
</dbReference>
<name>A0AA41Y8D9_9BACT</name>
<evidence type="ECO:0000256" key="8">
    <source>
        <dbReference type="SAM" id="Coils"/>
    </source>
</evidence>
<dbReference type="GO" id="GO:0000155">
    <property type="term" value="F:phosphorelay sensor kinase activity"/>
    <property type="evidence" value="ECO:0007669"/>
    <property type="project" value="InterPro"/>
</dbReference>
<reference evidence="14" key="1">
    <citation type="submission" date="2022-10" db="EMBL/GenBank/DDBJ databases">
        <title>Gaoshiqiia sediminis gen. nov., sp. nov., isolated from coastal sediment.</title>
        <authorList>
            <person name="Yu W.X."/>
            <person name="Mu D.S."/>
            <person name="Du J.Z."/>
            <person name="Liang Y.Q."/>
        </authorList>
    </citation>
    <scope>NUCLEOTIDE SEQUENCE</scope>
    <source>
        <strain evidence="14">A06</strain>
    </source>
</reference>
<protein>
    <recommendedName>
        <fullName evidence="2">histidine kinase</fullName>
        <ecNumber evidence="2">2.7.13.3</ecNumber>
    </recommendedName>
</protein>
<dbReference type="Proteomes" id="UP001163821">
    <property type="component" value="Unassembled WGS sequence"/>
</dbReference>
<dbReference type="Pfam" id="PF00512">
    <property type="entry name" value="HisKA"/>
    <property type="match status" value="1"/>
</dbReference>
<dbReference type="FunFam" id="1.10.287.130:FF:000001">
    <property type="entry name" value="Two-component sensor histidine kinase"/>
    <property type="match status" value="1"/>
</dbReference>
<dbReference type="GO" id="GO:0006355">
    <property type="term" value="P:regulation of DNA-templated transcription"/>
    <property type="evidence" value="ECO:0007669"/>
    <property type="project" value="InterPro"/>
</dbReference>
<dbReference type="CDD" id="cd00082">
    <property type="entry name" value="HisKA"/>
    <property type="match status" value="1"/>
</dbReference>
<dbReference type="Gene3D" id="3.30.565.10">
    <property type="entry name" value="Histidine kinase-like ATPase, C-terminal domain"/>
    <property type="match status" value="1"/>
</dbReference>
<dbReference type="SMART" id="SM00388">
    <property type="entry name" value="HisKA"/>
    <property type="match status" value="1"/>
</dbReference>
<feature type="domain" description="PAS" evidence="12">
    <location>
        <begin position="328"/>
        <end position="404"/>
    </location>
</feature>
<evidence type="ECO:0000313" key="14">
    <source>
        <dbReference type="EMBL" id="MCW0481163.1"/>
    </source>
</evidence>
<dbReference type="PROSITE" id="PS50112">
    <property type="entry name" value="PAS"/>
    <property type="match status" value="1"/>
</dbReference>
<dbReference type="EC" id="2.7.13.3" evidence="2"/>
<dbReference type="PROSITE" id="PS50109">
    <property type="entry name" value="HIS_KIN"/>
    <property type="match status" value="1"/>
</dbReference>
<dbReference type="InterPro" id="IPR050351">
    <property type="entry name" value="BphY/WalK/GraS-like"/>
</dbReference>
<keyword evidence="8" id="KW-0175">Coiled coil</keyword>
<keyword evidence="5" id="KW-0418">Kinase</keyword>
<proteinExistence type="predicted"/>
<dbReference type="InterPro" id="IPR005467">
    <property type="entry name" value="His_kinase_dom"/>
</dbReference>
<dbReference type="SMART" id="SM00387">
    <property type="entry name" value="HATPase_c"/>
    <property type="match status" value="1"/>
</dbReference>
<dbReference type="InterPro" id="IPR004358">
    <property type="entry name" value="Sig_transdc_His_kin-like_C"/>
</dbReference>
<evidence type="ECO:0000259" key="12">
    <source>
        <dbReference type="PROSITE" id="PS50112"/>
    </source>
</evidence>
<dbReference type="SUPFAM" id="SSF55874">
    <property type="entry name" value="ATPase domain of HSP90 chaperone/DNA topoisomerase II/histidine kinase"/>
    <property type="match status" value="1"/>
</dbReference>
<sequence>MCSCSRFLLLVLLVLSTALQGFANLNGSADPAGTSTDTILLASEPDYPPYCLLDENNQPIGFAVELFRASAEAVGLDVNIQVGPWLAIKKYLAEGKVDALPIVGRTPEREPIYDFTVPYLTLHGAIFVRKDHPGIHSLADLKNKKVFVMGGDNAEEFVRREKVSDFIYTTTTFDEAFQKLAIGEADAVITQWVIGLKLIDRLKLKNVVPLDVQLPGFRIEFCFAVQEGNEALLSRLNEGLSIVMANGTFNDLHHKWFGPVIKERISTADKVRVALWVFVPLLLVMFLLWIVFLRKEVKRRTRHLEEEVVRHKNTWEELQQQQSLLKEKEAEIRLLLNSTAEGIYGVDHSGNCTFMNQSALQALGYAGEQEVIGRNMHDLIHHTHPDGRKFHRDDCRVYQALHEGEGTHVDDEVFWRSDHTSFQVEYFSYPIRQGDDILGTVVTFWDITERKRAESELRALKDSLEEQVNERTAQLEEQIRKLNKSQQALLYMVEDLNEVTLELKEERRKLEQSNQELDAFSYSVSHDLRSPLRAINGYSEFLLEDYAEQLDEEGKRFLTVIRENANKMDRLITDMLNLSRISRTDVRVSAINMTKLAGSVFEEIATETEKRDFELVVEELPEVQGDYNLLKQVWQNLIANALKYSSKSVVRKIEIGANESDSEVVYFVKDHGAGFDPRYKDKLFGVFQRLHSDDDFAGTGVGLAIIQRIVHRHGGRVWAEGEVNQGATFWFALPGK</sequence>
<evidence type="ECO:0000259" key="13">
    <source>
        <dbReference type="PROSITE" id="PS50113"/>
    </source>
</evidence>
<feature type="signal peptide" evidence="10">
    <location>
        <begin position="1"/>
        <end position="23"/>
    </location>
</feature>
<keyword evidence="9" id="KW-0812">Transmembrane</keyword>
<dbReference type="EMBL" id="JAPAAF010000001">
    <property type="protein sequence ID" value="MCW0481163.1"/>
    <property type="molecule type" value="Genomic_DNA"/>
</dbReference>
<feature type="domain" description="PAC" evidence="13">
    <location>
        <begin position="407"/>
        <end position="459"/>
    </location>
</feature>
<dbReference type="SUPFAM" id="SSF55785">
    <property type="entry name" value="PYP-like sensor domain (PAS domain)"/>
    <property type="match status" value="1"/>
</dbReference>
<dbReference type="FunFam" id="3.30.565.10:FF:000006">
    <property type="entry name" value="Sensor histidine kinase WalK"/>
    <property type="match status" value="1"/>
</dbReference>
<evidence type="ECO:0000256" key="10">
    <source>
        <dbReference type="SAM" id="SignalP"/>
    </source>
</evidence>
<dbReference type="Gene3D" id="3.30.450.20">
    <property type="entry name" value="PAS domain"/>
    <property type="match status" value="1"/>
</dbReference>
<dbReference type="PANTHER" id="PTHR42878">
    <property type="entry name" value="TWO-COMPONENT HISTIDINE KINASE"/>
    <property type="match status" value="1"/>
</dbReference>
<dbReference type="CDD" id="cd00130">
    <property type="entry name" value="PAS"/>
    <property type="match status" value="1"/>
</dbReference>
<gene>
    <name evidence="14" type="ORF">N2K84_00370</name>
</gene>
<keyword evidence="10" id="KW-0732">Signal</keyword>
<dbReference type="SUPFAM" id="SSF47384">
    <property type="entry name" value="Homodimeric domain of signal transducing histidine kinase"/>
    <property type="match status" value="1"/>
</dbReference>
<dbReference type="Pfam" id="PF00497">
    <property type="entry name" value="SBP_bac_3"/>
    <property type="match status" value="1"/>
</dbReference>
<evidence type="ECO:0000256" key="2">
    <source>
        <dbReference type="ARBA" id="ARBA00012438"/>
    </source>
</evidence>
<dbReference type="Gene3D" id="3.40.190.10">
    <property type="entry name" value="Periplasmic binding protein-like II"/>
    <property type="match status" value="2"/>
</dbReference>
<dbReference type="InterPro" id="IPR003594">
    <property type="entry name" value="HATPase_dom"/>
</dbReference>
<feature type="coiled-coil region" evidence="8">
    <location>
        <begin position="294"/>
        <end position="338"/>
    </location>
</feature>
<dbReference type="GO" id="GO:0030295">
    <property type="term" value="F:protein kinase activator activity"/>
    <property type="evidence" value="ECO:0007669"/>
    <property type="project" value="TreeGrafter"/>
</dbReference>
<dbReference type="SUPFAM" id="SSF53850">
    <property type="entry name" value="Periplasmic binding protein-like II"/>
    <property type="match status" value="1"/>
</dbReference>
<dbReference type="SMART" id="SM00079">
    <property type="entry name" value="PBPe"/>
    <property type="match status" value="1"/>
</dbReference>
<dbReference type="RefSeq" id="WP_282589768.1">
    <property type="nucleotide sequence ID" value="NZ_JAPAAF010000001.1"/>
</dbReference>
<dbReference type="InterPro" id="IPR001638">
    <property type="entry name" value="Solute-binding_3/MltF_N"/>
</dbReference>
<dbReference type="GO" id="GO:0000156">
    <property type="term" value="F:phosphorelay response regulator activity"/>
    <property type="evidence" value="ECO:0007669"/>
    <property type="project" value="TreeGrafter"/>
</dbReference>
<dbReference type="PROSITE" id="PS50113">
    <property type="entry name" value="PAC"/>
    <property type="match status" value="1"/>
</dbReference>
<organism evidence="14 15">
    <name type="scientific">Gaoshiqia sediminis</name>
    <dbReference type="NCBI Taxonomy" id="2986998"/>
    <lineage>
        <taxon>Bacteria</taxon>
        <taxon>Pseudomonadati</taxon>
        <taxon>Bacteroidota</taxon>
        <taxon>Bacteroidia</taxon>
        <taxon>Marinilabiliales</taxon>
        <taxon>Prolixibacteraceae</taxon>
        <taxon>Gaoshiqia</taxon>
    </lineage>
</organism>
<feature type="transmembrane region" description="Helical" evidence="9">
    <location>
        <begin position="273"/>
        <end position="293"/>
    </location>
</feature>
<evidence type="ECO:0000256" key="1">
    <source>
        <dbReference type="ARBA" id="ARBA00000085"/>
    </source>
</evidence>
<keyword evidence="6" id="KW-0902">Two-component regulatory system</keyword>
<dbReference type="AlphaFoldDB" id="A0AA41Y8D9"/>
<feature type="domain" description="Histidine kinase" evidence="11">
    <location>
        <begin position="523"/>
        <end position="736"/>
    </location>
</feature>
<dbReference type="NCBIfam" id="TIGR00229">
    <property type="entry name" value="sensory_box"/>
    <property type="match status" value="1"/>
</dbReference>
<evidence type="ECO:0000256" key="3">
    <source>
        <dbReference type="ARBA" id="ARBA00022553"/>
    </source>
</evidence>
<dbReference type="InterPro" id="IPR035965">
    <property type="entry name" value="PAS-like_dom_sf"/>
</dbReference>
<dbReference type="InterPro" id="IPR000700">
    <property type="entry name" value="PAS-assoc_C"/>
</dbReference>
<dbReference type="Gene3D" id="1.10.287.130">
    <property type="match status" value="1"/>
</dbReference>
<evidence type="ECO:0000256" key="5">
    <source>
        <dbReference type="ARBA" id="ARBA00022777"/>
    </source>
</evidence>
<dbReference type="Pfam" id="PF00989">
    <property type="entry name" value="PAS"/>
    <property type="match status" value="1"/>
</dbReference>
<keyword evidence="9" id="KW-1133">Transmembrane helix</keyword>
<evidence type="ECO:0000256" key="6">
    <source>
        <dbReference type="ARBA" id="ARBA00023012"/>
    </source>
</evidence>
<dbReference type="SMART" id="SM00091">
    <property type="entry name" value="PAS"/>
    <property type="match status" value="1"/>
</dbReference>
<dbReference type="SMART" id="SM00062">
    <property type="entry name" value="PBPb"/>
    <property type="match status" value="1"/>
</dbReference>
<dbReference type="PRINTS" id="PR00344">
    <property type="entry name" value="BCTRLSENSOR"/>
</dbReference>
<evidence type="ECO:0000256" key="9">
    <source>
        <dbReference type="SAM" id="Phobius"/>
    </source>
</evidence>
<dbReference type="Pfam" id="PF02518">
    <property type="entry name" value="HATPase_c"/>
    <property type="match status" value="1"/>
</dbReference>
<evidence type="ECO:0000256" key="4">
    <source>
        <dbReference type="ARBA" id="ARBA00022679"/>
    </source>
</evidence>
<dbReference type="GO" id="GO:0007234">
    <property type="term" value="P:osmosensory signaling via phosphorelay pathway"/>
    <property type="evidence" value="ECO:0007669"/>
    <property type="project" value="TreeGrafter"/>
</dbReference>
<feature type="coiled-coil region" evidence="8">
    <location>
        <begin position="450"/>
        <end position="523"/>
    </location>
</feature>
<dbReference type="GO" id="GO:0016020">
    <property type="term" value="C:membrane"/>
    <property type="evidence" value="ECO:0007669"/>
    <property type="project" value="UniProtKB-SubCell"/>
</dbReference>
<dbReference type="GO" id="GO:0015276">
    <property type="term" value="F:ligand-gated monoatomic ion channel activity"/>
    <property type="evidence" value="ECO:0007669"/>
    <property type="project" value="InterPro"/>
</dbReference>
<accession>A0AA41Y8D9</accession>
<comment type="catalytic activity">
    <reaction evidence="1">
        <text>ATP + protein L-histidine = ADP + protein N-phospho-L-histidine.</text>
        <dbReference type="EC" id="2.7.13.3"/>
    </reaction>
</comment>
<keyword evidence="7 9" id="KW-0472">Membrane</keyword>
<dbReference type="InterPro" id="IPR000014">
    <property type="entry name" value="PAS"/>
</dbReference>
<dbReference type="PANTHER" id="PTHR42878:SF15">
    <property type="entry name" value="BACTERIOPHYTOCHROME"/>
    <property type="match status" value="1"/>
</dbReference>
<evidence type="ECO:0000313" key="15">
    <source>
        <dbReference type="Proteomes" id="UP001163821"/>
    </source>
</evidence>
<keyword evidence="15" id="KW-1185">Reference proteome</keyword>
<feature type="chain" id="PRO_5041314812" description="histidine kinase" evidence="10">
    <location>
        <begin position="24"/>
        <end position="736"/>
    </location>
</feature>
<dbReference type="InterPro" id="IPR036890">
    <property type="entry name" value="HATPase_C_sf"/>
</dbReference>
<dbReference type="InterPro" id="IPR003661">
    <property type="entry name" value="HisK_dim/P_dom"/>
</dbReference>
<dbReference type="InterPro" id="IPR013767">
    <property type="entry name" value="PAS_fold"/>
</dbReference>
<dbReference type="CDD" id="cd13704">
    <property type="entry name" value="PBP2_HisK"/>
    <property type="match status" value="1"/>
</dbReference>
<keyword evidence="4" id="KW-0808">Transferase</keyword>
<evidence type="ECO:0000256" key="7">
    <source>
        <dbReference type="ARBA" id="ARBA00023136"/>
    </source>
</evidence>